<organism evidence="1 2">
    <name type="scientific">Segatella copri</name>
    <dbReference type="NCBI Taxonomy" id="165179"/>
    <lineage>
        <taxon>Bacteria</taxon>
        <taxon>Pseudomonadati</taxon>
        <taxon>Bacteroidota</taxon>
        <taxon>Bacteroidia</taxon>
        <taxon>Bacteroidales</taxon>
        <taxon>Prevotellaceae</taxon>
        <taxon>Segatella</taxon>
    </lineage>
</organism>
<dbReference type="EMBL" id="QRVA01000014">
    <property type="protein sequence ID" value="RGS16085.1"/>
    <property type="molecule type" value="Genomic_DNA"/>
</dbReference>
<gene>
    <name evidence="1" type="ORF">DWY11_07380</name>
</gene>
<dbReference type="RefSeq" id="WP_147337078.1">
    <property type="nucleotide sequence ID" value="NZ_QRVA01000014.1"/>
</dbReference>
<proteinExistence type="predicted"/>
<sequence length="68" mass="7878">MTEVSNNLLWFLQMLRNAEATLAHALAQSERFNKHDREVIDKIKTEVVMADLTLLQLLVPKEKYNPPT</sequence>
<evidence type="ECO:0000313" key="1">
    <source>
        <dbReference type="EMBL" id="RGS16085.1"/>
    </source>
</evidence>
<comment type="caution">
    <text evidence="1">The sequence shown here is derived from an EMBL/GenBank/DDBJ whole genome shotgun (WGS) entry which is preliminary data.</text>
</comment>
<protein>
    <submittedName>
        <fullName evidence="1">Uncharacterized protein</fullName>
    </submittedName>
</protein>
<reference evidence="1 2" key="1">
    <citation type="submission" date="2018-08" db="EMBL/GenBank/DDBJ databases">
        <title>A genome reference for cultivated species of the human gut microbiota.</title>
        <authorList>
            <person name="Zou Y."/>
            <person name="Xue W."/>
            <person name="Luo G."/>
        </authorList>
    </citation>
    <scope>NUCLEOTIDE SEQUENCE [LARGE SCALE GENOMIC DNA]</scope>
    <source>
        <strain evidence="1 2">AF24-12</strain>
    </source>
</reference>
<evidence type="ECO:0000313" key="2">
    <source>
        <dbReference type="Proteomes" id="UP000283872"/>
    </source>
</evidence>
<name>A0A412HFE5_9BACT</name>
<dbReference type="AlphaFoldDB" id="A0A412HFE5"/>
<accession>A0A412HFE5</accession>
<dbReference type="Proteomes" id="UP000283872">
    <property type="component" value="Unassembled WGS sequence"/>
</dbReference>